<dbReference type="KEGG" id="aare:D3093_09010"/>
<dbReference type="SUPFAM" id="SSF55681">
    <property type="entry name" value="Class II aaRS and biotin synthetases"/>
    <property type="match status" value="1"/>
</dbReference>
<dbReference type="PANTHER" id="PTHR11538:SF41">
    <property type="entry name" value="PHENYLALANINE--TRNA LIGASE, MITOCHONDRIAL"/>
    <property type="match status" value="1"/>
</dbReference>
<keyword evidence="4 13" id="KW-0963">Cytoplasm</keyword>
<dbReference type="EMBL" id="CP032321">
    <property type="protein sequence ID" value="QCN95385.1"/>
    <property type="molecule type" value="Genomic_DNA"/>
</dbReference>
<evidence type="ECO:0000256" key="3">
    <source>
        <dbReference type="ARBA" id="ARBA00011209"/>
    </source>
</evidence>
<dbReference type="PROSITE" id="PS50862">
    <property type="entry name" value="AA_TRNA_LIGASE_II"/>
    <property type="match status" value="1"/>
</dbReference>
<dbReference type="AlphaFoldDB" id="A0A4D8PJ00"/>
<evidence type="ECO:0000256" key="13">
    <source>
        <dbReference type="HAMAP-Rule" id="MF_00281"/>
    </source>
</evidence>
<dbReference type="GO" id="GO:0004826">
    <property type="term" value="F:phenylalanine-tRNA ligase activity"/>
    <property type="evidence" value="ECO:0007669"/>
    <property type="project" value="UniProtKB-UniRule"/>
</dbReference>
<dbReference type="RefSeq" id="WP_137115274.1">
    <property type="nucleotide sequence ID" value="NZ_CP032321.1"/>
</dbReference>
<comment type="catalytic activity">
    <reaction evidence="12 13">
        <text>tRNA(Phe) + L-phenylalanine + ATP = L-phenylalanyl-tRNA(Phe) + AMP + diphosphate + H(+)</text>
        <dbReference type="Rhea" id="RHEA:19413"/>
        <dbReference type="Rhea" id="RHEA-COMP:9668"/>
        <dbReference type="Rhea" id="RHEA-COMP:9699"/>
        <dbReference type="ChEBI" id="CHEBI:15378"/>
        <dbReference type="ChEBI" id="CHEBI:30616"/>
        <dbReference type="ChEBI" id="CHEBI:33019"/>
        <dbReference type="ChEBI" id="CHEBI:58095"/>
        <dbReference type="ChEBI" id="CHEBI:78442"/>
        <dbReference type="ChEBI" id="CHEBI:78531"/>
        <dbReference type="ChEBI" id="CHEBI:456215"/>
        <dbReference type="EC" id="6.1.1.20"/>
    </reaction>
</comment>
<dbReference type="InterPro" id="IPR045864">
    <property type="entry name" value="aa-tRNA-synth_II/BPL/LPL"/>
</dbReference>
<dbReference type="SUPFAM" id="SSF46589">
    <property type="entry name" value="tRNA-binding arm"/>
    <property type="match status" value="1"/>
</dbReference>
<feature type="domain" description="Aminoacyl-transfer RNA synthetases class-II family profile" evidence="14">
    <location>
        <begin position="117"/>
        <end position="348"/>
    </location>
</feature>
<comment type="similarity">
    <text evidence="2 13">Belongs to the class-II aminoacyl-tRNA synthetase family. Phe-tRNA synthetase alpha subunit type 1 subfamily.</text>
</comment>
<dbReference type="Gene3D" id="3.30.930.10">
    <property type="entry name" value="Bira Bifunctional Protein, Domain 2"/>
    <property type="match status" value="1"/>
</dbReference>
<protein>
    <recommendedName>
        <fullName evidence="13">Phenylalanine--tRNA ligase alpha subunit</fullName>
        <ecNumber evidence="13">6.1.1.20</ecNumber>
    </recommendedName>
    <alternativeName>
        <fullName evidence="13">Phenylalanyl-tRNA synthetase alpha subunit</fullName>
        <shortName evidence="13">PheRS</shortName>
    </alternativeName>
</protein>
<sequence length="360" mass="40153">MLDALKDELLSQVNAAGDLAALEEVRVTALGKKGRITGFMKELGGLSPDERRERGQQLNALKDEIAAAIDGRKADLARAHLEARLQAERIDVTLPVRPQTEGRIHPISQTIDEMVAIFAEMGFSVAEGPDVEDDFHNFTALNFPPGHPARDMHDTFYLPDAPSENGADKKMLLRTHTSPVQVRTMLNKKPPIRIIAPGRTYRSDYDMTHTPMFHQIEGLVIDEATHMGHLKGCLIEFCRAFFDVDDLPLRFRPSFFPFTEPSAEVDIGCSRKGGELKLGNYGDWLEILGCGMVHPNVLEACGIDSTKYQGFAFGMGIERVAMLKYGIPDLRTFFEADLRWLKHYGFVPLDVPSMAQGLTR</sequence>
<evidence type="ECO:0000259" key="14">
    <source>
        <dbReference type="PROSITE" id="PS50862"/>
    </source>
</evidence>
<evidence type="ECO:0000313" key="15">
    <source>
        <dbReference type="EMBL" id="QCN95385.1"/>
    </source>
</evidence>
<keyword evidence="10 13" id="KW-0648">Protein biosynthesis</keyword>
<dbReference type="InterPro" id="IPR004188">
    <property type="entry name" value="Phe-tRNA_ligase_II_N"/>
</dbReference>
<dbReference type="FunFam" id="3.30.930.10:FF:000003">
    <property type="entry name" value="Phenylalanine--tRNA ligase alpha subunit"/>
    <property type="match status" value="1"/>
</dbReference>
<evidence type="ECO:0000256" key="9">
    <source>
        <dbReference type="ARBA" id="ARBA00022842"/>
    </source>
</evidence>
<dbReference type="CDD" id="cd00496">
    <property type="entry name" value="PheRS_alpha_core"/>
    <property type="match status" value="1"/>
</dbReference>
<keyword evidence="6 13" id="KW-0479">Metal-binding</keyword>
<evidence type="ECO:0000256" key="4">
    <source>
        <dbReference type="ARBA" id="ARBA00022490"/>
    </source>
</evidence>
<feature type="binding site" evidence="13">
    <location>
        <position position="260"/>
    </location>
    <ligand>
        <name>Mg(2+)</name>
        <dbReference type="ChEBI" id="CHEBI:18420"/>
        <note>shared with beta subunit</note>
    </ligand>
</feature>
<reference evidence="15 16" key="1">
    <citation type="submission" date="2018-09" db="EMBL/GenBank/DDBJ databases">
        <title>Whole genome based analysis of evolution and adaptive divergence in Indian and Brazilian strains of Azospirillum brasilense.</title>
        <authorList>
            <person name="Singh C."/>
            <person name="Tripathi A.K."/>
        </authorList>
    </citation>
    <scope>NUCLEOTIDE SEQUENCE [LARGE SCALE GENOMIC DNA]</scope>
    <source>
        <strain evidence="15 16">MTCC4035</strain>
    </source>
</reference>
<dbReference type="Pfam" id="PF02912">
    <property type="entry name" value="Phe_tRNA-synt_N"/>
    <property type="match status" value="1"/>
</dbReference>
<comment type="subunit">
    <text evidence="3 13">Tetramer of two alpha and two beta subunits.</text>
</comment>
<keyword evidence="9 13" id="KW-0460">Magnesium</keyword>
<accession>A0A4D8PJ00</accession>
<evidence type="ECO:0000256" key="7">
    <source>
        <dbReference type="ARBA" id="ARBA00022741"/>
    </source>
</evidence>
<evidence type="ECO:0000256" key="5">
    <source>
        <dbReference type="ARBA" id="ARBA00022598"/>
    </source>
</evidence>
<organism evidence="15 16">
    <name type="scientific">Azospirillum argentinense</name>
    <dbReference type="NCBI Taxonomy" id="2970906"/>
    <lineage>
        <taxon>Bacteria</taxon>
        <taxon>Pseudomonadati</taxon>
        <taxon>Pseudomonadota</taxon>
        <taxon>Alphaproteobacteria</taxon>
        <taxon>Rhodospirillales</taxon>
        <taxon>Azospirillaceae</taxon>
        <taxon>Azospirillum</taxon>
    </lineage>
</organism>
<dbReference type="GO" id="GO:0006432">
    <property type="term" value="P:phenylalanyl-tRNA aminoacylation"/>
    <property type="evidence" value="ECO:0007669"/>
    <property type="project" value="UniProtKB-UniRule"/>
</dbReference>
<evidence type="ECO:0000256" key="11">
    <source>
        <dbReference type="ARBA" id="ARBA00023146"/>
    </source>
</evidence>
<name>A0A4D8PJ00_9PROT</name>
<keyword evidence="11 13" id="KW-0030">Aminoacyl-tRNA synthetase</keyword>
<evidence type="ECO:0000256" key="10">
    <source>
        <dbReference type="ARBA" id="ARBA00022917"/>
    </source>
</evidence>
<evidence type="ECO:0000256" key="1">
    <source>
        <dbReference type="ARBA" id="ARBA00004496"/>
    </source>
</evidence>
<keyword evidence="8 13" id="KW-0067">ATP-binding</keyword>
<comment type="subcellular location">
    <subcellularLocation>
        <location evidence="1 13">Cytoplasm</location>
    </subcellularLocation>
</comment>
<dbReference type="PANTHER" id="PTHR11538">
    <property type="entry name" value="PHENYLALANYL-TRNA SYNTHETASE"/>
    <property type="match status" value="1"/>
</dbReference>
<evidence type="ECO:0000256" key="12">
    <source>
        <dbReference type="ARBA" id="ARBA00049255"/>
    </source>
</evidence>
<evidence type="ECO:0000256" key="6">
    <source>
        <dbReference type="ARBA" id="ARBA00022723"/>
    </source>
</evidence>
<dbReference type="InterPro" id="IPR010978">
    <property type="entry name" value="tRNA-bd_arm"/>
</dbReference>
<evidence type="ECO:0000256" key="8">
    <source>
        <dbReference type="ARBA" id="ARBA00022840"/>
    </source>
</evidence>
<keyword evidence="5 13" id="KW-0436">Ligase</keyword>
<evidence type="ECO:0000256" key="2">
    <source>
        <dbReference type="ARBA" id="ARBA00010207"/>
    </source>
</evidence>
<dbReference type="Pfam" id="PF01409">
    <property type="entry name" value="tRNA-synt_2d"/>
    <property type="match status" value="1"/>
</dbReference>
<dbReference type="InterPro" id="IPR004529">
    <property type="entry name" value="Phe-tRNA-synth_IIc_asu"/>
</dbReference>
<proteinExistence type="inferred from homology"/>
<dbReference type="GO" id="GO:0000287">
    <property type="term" value="F:magnesium ion binding"/>
    <property type="evidence" value="ECO:0007669"/>
    <property type="project" value="UniProtKB-UniRule"/>
</dbReference>
<dbReference type="InterPro" id="IPR022911">
    <property type="entry name" value="Phe_tRNA_ligase_alpha1_bac"/>
</dbReference>
<dbReference type="NCBIfam" id="TIGR00468">
    <property type="entry name" value="pheS"/>
    <property type="match status" value="1"/>
</dbReference>
<evidence type="ECO:0000313" key="16">
    <source>
        <dbReference type="Proteomes" id="UP000298595"/>
    </source>
</evidence>
<dbReference type="EC" id="6.1.1.20" evidence="13"/>
<dbReference type="Proteomes" id="UP000298595">
    <property type="component" value="Chromosome"/>
</dbReference>
<dbReference type="HAMAP" id="MF_00281">
    <property type="entry name" value="Phe_tRNA_synth_alpha1"/>
    <property type="match status" value="1"/>
</dbReference>
<dbReference type="GO" id="GO:0005524">
    <property type="term" value="F:ATP binding"/>
    <property type="evidence" value="ECO:0007669"/>
    <property type="project" value="UniProtKB-UniRule"/>
</dbReference>
<keyword evidence="7 13" id="KW-0547">Nucleotide-binding</keyword>
<dbReference type="GO" id="GO:0000049">
    <property type="term" value="F:tRNA binding"/>
    <property type="evidence" value="ECO:0007669"/>
    <property type="project" value="InterPro"/>
</dbReference>
<dbReference type="InterPro" id="IPR006195">
    <property type="entry name" value="aa-tRNA-synth_II"/>
</dbReference>
<gene>
    <name evidence="13" type="primary">pheS</name>
    <name evidence="15" type="ORF">D3093_09010</name>
</gene>
<comment type="cofactor">
    <cofactor evidence="13">
        <name>Mg(2+)</name>
        <dbReference type="ChEBI" id="CHEBI:18420"/>
    </cofactor>
    <text evidence="13">Binds 2 magnesium ions per tetramer.</text>
</comment>
<dbReference type="InterPro" id="IPR002319">
    <property type="entry name" value="Phenylalanyl-tRNA_Synthase"/>
</dbReference>
<dbReference type="GO" id="GO:0005737">
    <property type="term" value="C:cytoplasm"/>
    <property type="evidence" value="ECO:0007669"/>
    <property type="project" value="UniProtKB-SubCell"/>
</dbReference>